<dbReference type="AlphaFoldDB" id="A0A497EYU0"/>
<organism evidence="1 2">
    <name type="scientific">Thermoproteota archaeon</name>
    <dbReference type="NCBI Taxonomy" id="2056631"/>
    <lineage>
        <taxon>Archaea</taxon>
        <taxon>Thermoproteota</taxon>
    </lineage>
</organism>
<evidence type="ECO:0000313" key="1">
    <source>
        <dbReference type="EMBL" id="RLE52212.1"/>
    </source>
</evidence>
<proteinExistence type="predicted"/>
<comment type="caution">
    <text evidence="1">The sequence shown here is derived from an EMBL/GenBank/DDBJ whole genome shotgun (WGS) entry which is preliminary data.</text>
</comment>
<sequence length="164" mass="18828">MKISCYTSGEFDEHLRKSLSDPSYNRVYVLSTYLSRDLAKLLAHGAKDRKIWVIVKIVSYTRRSMRDAIKQAIKYLRKEAKGKVKVKRNEDLTLNMLVLLKGQRATKKEQGELLVTSHPTPAPRSEKAVRKCGFVMLSSSDPREVTEARMVFDRLWAESLALKI</sequence>
<protein>
    <submittedName>
        <fullName evidence="1">Uncharacterized protein</fullName>
    </submittedName>
</protein>
<reference evidence="1 2" key="1">
    <citation type="submission" date="2018-06" db="EMBL/GenBank/DDBJ databases">
        <title>Extensive metabolic versatility and redundancy in microbially diverse, dynamic hydrothermal sediments.</title>
        <authorList>
            <person name="Dombrowski N."/>
            <person name="Teske A."/>
            <person name="Baker B.J."/>
        </authorList>
    </citation>
    <scope>NUCLEOTIDE SEQUENCE [LARGE SCALE GENOMIC DNA]</scope>
    <source>
        <strain evidence="1">B34_G17</strain>
    </source>
</reference>
<gene>
    <name evidence="1" type="ORF">DRJ33_04315</name>
</gene>
<name>A0A497EYU0_9CREN</name>
<dbReference type="EMBL" id="QMQX01000062">
    <property type="protein sequence ID" value="RLE52212.1"/>
    <property type="molecule type" value="Genomic_DNA"/>
</dbReference>
<accession>A0A497EYU0</accession>
<dbReference type="Proteomes" id="UP000272051">
    <property type="component" value="Unassembled WGS sequence"/>
</dbReference>
<evidence type="ECO:0000313" key="2">
    <source>
        <dbReference type="Proteomes" id="UP000272051"/>
    </source>
</evidence>